<keyword evidence="5 15" id="KW-0138">CF(0)</keyword>
<dbReference type="GO" id="GO:0046961">
    <property type="term" value="F:proton-transporting ATPase activity, rotational mechanism"/>
    <property type="evidence" value="ECO:0007669"/>
    <property type="project" value="TreeGrafter"/>
</dbReference>
<keyword evidence="17" id="KW-0175">Coiled coil</keyword>
<evidence type="ECO:0000256" key="17">
    <source>
        <dbReference type="SAM" id="Coils"/>
    </source>
</evidence>
<evidence type="ECO:0000256" key="6">
    <source>
        <dbReference type="ARBA" id="ARBA00022692"/>
    </source>
</evidence>
<evidence type="ECO:0000256" key="2">
    <source>
        <dbReference type="ARBA" id="ARBA00005513"/>
    </source>
</evidence>
<dbReference type="Proteomes" id="UP000593594">
    <property type="component" value="Chromosome"/>
</dbReference>
<dbReference type="RefSeq" id="WP_213163349.1">
    <property type="nucleotide sequence ID" value="NZ_CP058214.1"/>
</dbReference>
<dbReference type="InterPro" id="IPR002146">
    <property type="entry name" value="ATP_synth_b/b'su_bac/chlpt"/>
</dbReference>
<comment type="subunit">
    <text evidence="14 15">F-type ATPases have 2 components, F(1) - the catalytic core - and F(0) - the membrane proton channel. F(1) has five subunits: alpha(3), beta(3), gamma(1), delta(1), epsilon(1). F(0) has three main subunits: a(1), b(2) and c(10-14). The alpha and beta chains form an alternating ring which encloses part of the gamma chain. F(1) is attached to F(0) by a central stalk formed by the gamma and epsilon chains, while a peripheral stalk is formed by the delta and b chains.</text>
</comment>
<evidence type="ECO:0000313" key="18">
    <source>
        <dbReference type="EMBL" id="QPC42117.1"/>
    </source>
</evidence>
<dbReference type="KEGG" id="kmn:HW532_05020"/>
<evidence type="ECO:0000256" key="5">
    <source>
        <dbReference type="ARBA" id="ARBA00022547"/>
    </source>
</evidence>
<dbReference type="Pfam" id="PF00430">
    <property type="entry name" value="ATP-synt_B"/>
    <property type="match status" value="1"/>
</dbReference>
<evidence type="ECO:0000256" key="16">
    <source>
        <dbReference type="RuleBase" id="RU003848"/>
    </source>
</evidence>
<evidence type="ECO:0000256" key="11">
    <source>
        <dbReference type="ARBA" id="ARBA00023310"/>
    </source>
</evidence>
<evidence type="ECO:0000256" key="12">
    <source>
        <dbReference type="ARBA" id="ARBA00025198"/>
    </source>
</evidence>
<dbReference type="GO" id="GO:0046933">
    <property type="term" value="F:proton-transporting ATP synthase activity, rotational mechanism"/>
    <property type="evidence" value="ECO:0007669"/>
    <property type="project" value="UniProtKB-UniRule"/>
</dbReference>
<keyword evidence="4 15" id="KW-1003">Cell membrane</keyword>
<evidence type="ECO:0000256" key="13">
    <source>
        <dbReference type="ARBA" id="ARBA00025614"/>
    </source>
</evidence>
<reference evidence="18 19" key="1">
    <citation type="submission" date="2020-06" db="EMBL/GenBank/DDBJ databases">
        <title>Genome sequence of 2 isolates from Red Sea Mangroves.</title>
        <authorList>
            <person name="Sefrji F."/>
            <person name="Michoud G."/>
            <person name="Merlino G."/>
            <person name="Daffonchio D."/>
        </authorList>
    </citation>
    <scope>NUCLEOTIDE SEQUENCE [LARGE SCALE GENOMIC DNA]</scope>
    <source>
        <strain evidence="18 19">R1DC25</strain>
    </source>
</reference>
<evidence type="ECO:0000256" key="3">
    <source>
        <dbReference type="ARBA" id="ARBA00022448"/>
    </source>
</evidence>
<comment type="function">
    <text evidence="13">Component of the F(0) channel, it forms part of the peripheral stalk, linking F(1) to F(0). The b'-subunit is a diverged and duplicated form of b found in plants and photosynthetic bacteria.</text>
</comment>
<evidence type="ECO:0000256" key="15">
    <source>
        <dbReference type="HAMAP-Rule" id="MF_01398"/>
    </source>
</evidence>
<dbReference type="AlphaFoldDB" id="A0A7S8HAZ9"/>
<dbReference type="CDD" id="cd06503">
    <property type="entry name" value="ATP-synt_Fo_b"/>
    <property type="match status" value="1"/>
</dbReference>
<feature type="coiled-coil region" evidence="17">
    <location>
        <begin position="86"/>
        <end position="121"/>
    </location>
</feature>
<evidence type="ECO:0000313" key="19">
    <source>
        <dbReference type="Proteomes" id="UP000593594"/>
    </source>
</evidence>
<organism evidence="18 19">
    <name type="scientific">Kaustia mangrovi</name>
    <dbReference type="NCBI Taxonomy" id="2593653"/>
    <lineage>
        <taxon>Bacteria</taxon>
        <taxon>Pseudomonadati</taxon>
        <taxon>Pseudomonadota</taxon>
        <taxon>Alphaproteobacteria</taxon>
        <taxon>Hyphomicrobiales</taxon>
        <taxon>Parvibaculaceae</taxon>
        <taxon>Kaustia</taxon>
    </lineage>
</organism>
<gene>
    <name evidence="15" type="primary">atpF</name>
    <name evidence="18" type="ORF">HW532_05020</name>
</gene>
<comment type="function">
    <text evidence="12 15">F(1)F(0) ATP synthase produces ATP from ADP in the presence of a proton or sodium gradient. F-type ATPases consist of two structural domains, F(1) containing the extramembraneous catalytic core and F(0) containing the membrane proton channel, linked together by a central stalk and a peripheral stalk. During catalysis, ATP synthesis in the catalytic domain of F(1) is coupled via a rotary mechanism of the central stalk subunits to proton translocation.</text>
</comment>
<accession>A0A7S8HAZ9</accession>
<protein>
    <recommendedName>
        <fullName evidence="15">ATP synthase subunit b</fullName>
    </recommendedName>
    <alternativeName>
        <fullName evidence="15">ATP synthase F(0) sector subunit b</fullName>
    </alternativeName>
    <alternativeName>
        <fullName evidence="15">ATPase subunit I</fullName>
    </alternativeName>
    <alternativeName>
        <fullName evidence="15">F-type ATPase subunit b</fullName>
        <shortName evidence="15">F-ATPase subunit b</shortName>
    </alternativeName>
</protein>
<dbReference type="PANTHER" id="PTHR33445">
    <property type="entry name" value="ATP SYNTHASE SUBUNIT B', CHLOROPLASTIC"/>
    <property type="match status" value="1"/>
</dbReference>
<keyword evidence="7 15" id="KW-0375">Hydrogen ion transport</keyword>
<comment type="subcellular location">
    <subcellularLocation>
        <location evidence="1">Cell inner membrane</location>
        <topology evidence="1">Single-pass membrane protein</topology>
    </subcellularLocation>
    <subcellularLocation>
        <location evidence="15">Cell membrane</location>
        <topology evidence="15">Single-pass membrane protein</topology>
    </subcellularLocation>
</comment>
<keyword evidence="9 15" id="KW-0406">Ion transport</keyword>
<dbReference type="EMBL" id="CP058214">
    <property type="protein sequence ID" value="QPC42117.1"/>
    <property type="molecule type" value="Genomic_DNA"/>
</dbReference>
<keyword evidence="11 15" id="KW-0066">ATP synthesis</keyword>
<evidence type="ECO:0000256" key="8">
    <source>
        <dbReference type="ARBA" id="ARBA00022989"/>
    </source>
</evidence>
<evidence type="ECO:0000256" key="14">
    <source>
        <dbReference type="ARBA" id="ARBA00025830"/>
    </source>
</evidence>
<dbReference type="InterPro" id="IPR050059">
    <property type="entry name" value="ATP_synthase_B_chain"/>
</dbReference>
<evidence type="ECO:0000256" key="10">
    <source>
        <dbReference type="ARBA" id="ARBA00023136"/>
    </source>
</evidence>
<dbReference type="PANTHER" id="PTHR33445:SF1">
    <property type="entry name" value="ATP SYNTHASE SUBUNIT B"/>
    <property type="match status" value="1"/>
</dbReference>
<keyword evidence="8 15" id="KW-1133">Transmembrane helix</keyword>
<evidence type="ECO:0000256" key="9">
    <source>
        <dbReference type="ARBA" id="ARBA00023065"/>
    </source>
</evidence>
<evidence type="ECO:0000256" key="7">
    <source>
        <dbReference type="ARBA" id="ARBA00022781"/>
    </source>
</evidence>
<dbReference type="GO" id="GO:0045259">
    <property type="term" value="C:proton-transporting ATP synthase complex"/>
    <property type="evidence" value="ECO:0007669"/>
    <property type="project" value="UniProtKB-KW"/>
</dbReference>
<keyword evidence="6 15" id="KW-0812">Transmembrane</keyword>
<keyword evidence="3 15" id="KW-0813">Transport</keyword>
<feature type="transmembrane region" description="Helical" evidence="15">
    <location>
        <begin position="12"/>
        <end position="32"/>
    </location>
</feature>
<keyword evidence="19" id="KW-1185">Reference proteome</keyword>
<dbReference type="GO" id="GO:0005886">
    <property type="term" value="C:plasma membrane"/>
    <property type="evidence" value="ECO:0007669"/>
    <property type="project" value="UniProtKB-SubCell"/>
</dbReference>
<comment type="similarity">
    <text evidence="2 15 16">Belongs to the ATPase B chain family.</text>
</comment>
<dbReference type="HAMAP" id="MF_01398">
    <property type="entry name" value="ATP_synth_b_bprime"/>
    <property type="match status" value="1"/>
</dbReference>
<sequence>MPQLDFASYGPQLIWLAITFAILYLVMARIALPGVGGVIEQRRNRIASDLDEASQLRGETEKSDEAYRATLAEARAKAHGIGQETRQKLNGEMEAERAKVDAELAEKLKEAEARIGEMKADAMSGIKDVATESATEIVKELVGGRIAKTTVSKAVDQVAGK</sequence>
<keyword evidence="10 15" id="KW-0472">Membrane</keyword>
<proteinExistence type="inferred from homology"/>
<evidence type="ECO:0000256" key="1">
    <source>
        <dbReference type="ARBA" id="ARBA00004377"/>
    </source>
</evidence>
<name>A0A7S8HAZ9_9HYPH</name>
<evidence type="ECO:0000256" key="4">
    <source>
        <dbReference type="ARBA" id="ARBA00022475"/>
    </source>
</evidence>